<dbReference type="Proteomes" id="UP000036168">
    <property type="component" value="Unassembled WGS sequence"/>
</dbReference>
<dbReference type="GO" id="GO:0008610">
    <property type="term" value="P:lipid biosynthetic process"/>
    <property type="evidence" value="ECO:0007669"/>
    <property type="project" value="TreeGrafter"/>
</dbReference>
<dbReference type="GO" id="GO:0016787">
    <property type="term" value="F:hydrolase activity"/>
    <property type="evidence" value="ECO:0007669"/>
    <property type="project" value="UniProtKB-KW"/>
</dbReference>
<evidence type="ECO:0000256" key="1">
    <source>
        <dbReference type="ARBA" id="ARBA00007169"/>
    </source>
</evidence>
<evidence type="ECO:0000259" key="3">
    <source>
        <dbReference type="SMART" id="SM00824"/>
    </source>
</evidence>
<dbReference type="SMART" id="SM00824">
    <property type="entry name" value="PKS_TE"/>
    <property type="match status" value="1"/>
</dbReference>
<evidence type="ECO:0000313" key="4">
    <source>
        <dbReference type="EMBL" id="KRT95744.1"/>
    </source>
</evidence>
<dbReference type="PANTHER" id="PTHR11487">
    <property type="entry name" value="THIOESTERASE"/>
    <property type="match status" value="1"/>
</dbReference>
<evidence type="ECO:0000256" key="2">
    <source>
        <dbReference type="ARBA" id="ARBA00022801"/>
    </source>
</evidence>
<proteinExistence type="inferred from homology"/>
<reference evidence="4 6" key="1">
    <citation type="journal article" date="2015" name="Int. J. Syst. Evol. Microbiol.">
        <title>Bacillus glycinifermentans sp. nov., isolated from fermented soybean paste.</title>
        <authorList>
            <person name="Kim S.J."/>
            <person name="Dunlap C.A."/>
            <person name="Kwon S.W."/>
            <person name="Rooney A.P."/>
        </authorList>
    </citation>
    <scope>NUCLEOTIDE SEQUENCE [LARGE SCALE GENOMIC DNA]</scope>
    <source>
        <strain evidence="4 6">GO-13</strain>
    </source>
</reference>
<dbReference type="Pfam" id="PF00975">
    <property type="entry name" value="Thioesterase"/>
    <property type="match status" value="1"/>
</dbReference>
<comment type="caution">
    <text evidence="4">The sequence shown here is derived from an EMBL/GenBank/DDBJ whole genome shotgun (WGS) entry which is preliminary data.</text>
</comment>
<dbReference type="Gene3D" id="3.40.50.1820">
    <property type="entry name" value="alpha/beta hydrolase"/>
    <property type="match status" value="1"/>
</dbReference>
<dbReference type="AlphaFoldDB" id="A0A0T6BVS4"/>
<sequence length="243" mass="27408">MTDVLKTFVPSSGGMQLICFPFAGGYSASFRPLYDRLKTDCDMMAIEPPGHGTNQMELVDDLETLVGMYKAALEPKLTRPFVLFGYSMGGMVAYRLAQRLEKEGIFPSAVIISAIQPPDCKRKKVSHYDDDAFLDHIIQLGGIPDELVRNREVINYFLPSFRADYRALESFLHTDHSLVSSPVYILNGDKDEKCMRDASGWEKWVRKAEFHTFQGGHMFLLSKTEEVAARIRSILAEAGQTIR</sequence>
<dbReference type="InterPro" id="IPR029058">
    <property type="entry name" value="AB_hydrolase_fold"/>
</dbReference>
<feature type="domain" description="Thioesterase TesA-like" evidence="3">
    <location>
        <begin position="18"/>
        <end position="172"/>
    </location>
</feature>
<protein>
    <submittedName>
        <fullName evidence="5">Alpha/beta fold hydrolase</fullName>
    </submittedName>
    <submittedName>
        <fullName evidence="4">Thioesterase</fullName>
    </submittedName>
</protein>
<dbReference type="PANTHER" id="PTHR11487:SF0">
    <property type="entry name" value="S-ACYL FATTY ACID SYNTHASE THIOESTERASE, MEDIUM CHAIN"/>
    <property type="match status" value="1"/>
</dbReference>
<dbReference type="Proteomes" id="UP001341297">
    <property type="component" value="Unassembled WGS sequence"/>
</dbReference>
<reference evidence="4" key="2">
    <citation type="submission" date="2015-10" db="EMBL/GenBank/DDBJ databases">
        <authorList>
            <person name="Gilbert D.G."/>
        </authorList>
    </citation>
    <scope>NUCLEOTIDE SEQUENCE</scope>
    <source>
        <strain evidence="4">GO-13</strain>
    </source>
</reference>
<dbReference type="InterPro" id="IPR001031">
    <property type="entry name" value="Thioesterase"/>
</dbReference>
<reference evidence="5 7" key="3">
    <citation type="submission" date="2023-03" db="EMBL/GenBank/DDBJ databases">
        <title>Agriculturally important microbes genome sequencing.</title>
        <authorList>
            <person name="Dunlap C."/>
        </authorList>
    </citation>
    <scope>NUCLEOTIDE SEQUENCE [LARGE SCALE GENOMIC DNA]</scope>
    <source>
        <strain evidence="5 7">CBP-3203</strain>
    </source>
</reference>
<dbReference type="OrthoDB" id="2213423at2"/>
<organism evidence="4 6">
    <name type="scientific">Bacillus glycinifermentans</name>
    <dbReference type="NCBI Taxonomy" id="1664069"/>
    <lineage>
        <taxon>Bacteria</taxon>
        <taxon>Bacillati</taxon>
        <taxon>Bacillota</taxon>
        <taxon>Bacilli</taxon>
        <taxon>Bacillales</taxon>
        <taxon>Bacillaceae</taxon>
        <taxon>Bacillus</taxon>
    </lineage>
</organism>
<dbReference type="EMBL" id="JARRTL010000007">
    <property type="protein sequence ID" value="MEC0484357.1"/>
    <property type="molecule type" value="Genomic_DNA"/>
</dbReference>
<evidence type="ECO:0000313" key="6">
    <source>
        <dbReference type="Proteomes" id="UP000036168"/>
    </source>
</evidence>
<comment type="similarity">
    <text evidence="1">Belongs to the thioesterase family.</text>
</comment>
<evidence type="ECO:0000313" key="5">
    <source>
        <dbReference type="EMBL" id="MEC0484357.1"/>
    </source>
</evidence>
<keyword evidence="2 5" id="KW-0378">Hydrolase</keyword>
<dbReference type="SUPFAM" id="SSF53474">
    <property type="entry name" value="alpha/beta-Hydrolases"/>
    <property type="match status" value="1"/>
</dbReference>
<evidence type="ECO:0000313" key="7">
    <source>
        <dbReference type="Proteomes" id="UP001341297"/>
    </source>
</evidence>
<gene>
    <name evidence="4" type="ORF">AB447_201170</name>
    <name evidence="5" type="ORF">P8828_05775</name>
</gene>
<dbReference type="InterPro" id="IPR012223">
    <property type="entry name" value="TEII"/>
</dbReference>
<dbReference type="RefSeq" id="WP_048355669.1">
    <property type="nucleotide sequence ID" value="NZ_CP023481.1"/>
</dbReference>
<dbReference type="EMBL" id="LECW02000001">
    <property type="protein sequence ID" value="KRT95744.1"/>
    <property type="molecule type" value="Genomic_DNA"/>
</dbReference>
<dbReference type="InterPro" id="IPR020802">
    <property type="entry name" value="TesA-like"/>
</dbReference>
<dbReference type="STRING" id="1664069.BGLY_0416"/>
<keyword evidence="7" id="KW-1185">Reference proteome</keyword>
<accession>A0A0T6BVS4</accession>
<name>A0A0T6BVS4_9BACI</name>